<evidence type="ECO:0000313" key="3">
    <source>
        <dbReference type="Proteomes" id="UP001233999"/>
    </source>
</evidence>
<organism evidence="2 3">
    <name type="scientific">Diploptera punctata</name>
    <name type="common">Pacific beetle cockroach</name>
    <dbReference type="NCBI Taxonomy" id="6984"/>
    <lineage>
        <taxon>Eukaryota</taxon>
        <taxon>Metazoa</taxon>
        <taxon>Ecdysozoa</taxon>
        <taxon>Arthropoda</taxon>
        <taxon>Hexapoda</taxon>
        <taxon>Insecta</taxon>
        <taxon>Pterygota</taxon>
        <taxon>Neoptera</taxon>
        <taxon>Polyneoptera</taxon>
        <taxon>Dictyoptera</taxon>
        <taxon>Blattodea</taxon>
        <taxon>Blaberoidea</taxon>
        <taxon>Blaberidae</taxon>
        <taxon>Diplopterinae</taxon>
        <taxon>Diploptera</taxon>
    </lineage>
</organism>
<accession>A0AAD7ZAV8</accession>
<gene>
    <name evidence="2" type="ORF">L9F63_006280</name>
</gene>
<evidence type="ECO:0000256" key="1">
    <source>
        <dbReference type="SAM" id="Phobius"/>
    </source>
</evidence>
<feature type="transmembrane region" description="Helical" evidence="1">
    <location>
        <begin position="24"/>
        <end position="43"/>
    </location>
</feature>
<keyword evidence="1" id="KW-1133">Transmembrane helix</keyword>
<keyword evidence="1" id="KW-0812">Transmembrane</keyword>
<name>A0AAD7ZAV8_DIPPU</name>
<dbReference type="EMBL" id="JASPKZ010009372">
    <property type="protein sequence ID" value="KAJ9577158.1"/>
    <property type="molecule type" value="Genomic_DNA"/>
</dbReference>
<feature type="non-terminal residue" evidence="2">
    <location>
        <position position="1"/>
    </location>
</feature>
<evidence type="ECO:0000313" key="2">
    <source>
        <dbReference type="EMBL" id="KAJ9577158.1"/>
    </source>
</evidence>
<dbReference type="Proteomes" id="UP001233999">
    <property type="component" value="Unassembled WGS sequence"/>
</dbReference>
<comment type="caution">
    <text evidence="2">The sequence shown here is derived from an EMBL/GenBank/DDBJ whole genome shotgun (WGS) entry which is preliminary data.</text>
</comment>
<reference evidence="2" key="1">
    <citation type="journal article" date="2023" name="IScience">
        <title>Live-bearing cockroach genome reveals convergent evolutionary mechanisms linked to viviparity in insects and beyond.</title>
        <authorList>
            <person name="Fouks B."/>
            <person name="Harrison M.C."/>
            <person name="Mikhailova A.A."/>
            <person name="Marchal E."/>
            <person name="English S."/>
            <person name="Carruthers M."/>
            <person name="Jennings E.C."/>
            <person name="Chiamaka E.L."/>
            <person name="Frigard R.A."/>
            <person name="Pippel M."/>
            <person name="Attardo G.M."/>
            <person name="Benoit J.B."/>
            <person name="Bornberg-Bauer E."/>
            <person name="Tobe S.S."/>
        </authorList>
    </citation>
    <scope>NUCLEOTIDE SEQUENCE</scope>
    <source>
        <strain evidence="2">Stay&amp;Tobe</strain>
    </source>
</reference>
<reference evidence="2" key="2">
    <citation type="submission" date="2023-05" db="EMBL/GenBank/DDBJ databases">
        <authorList>
            <person name="Fouks B."/>
        </authorList>
    </citation>
    <scope>NUCLEOTIDE SEQUENCE</scope>
    <source>
        <strain evidence="2">Stay&amp;Tobe</strain>
        <tissue evidence="2">Testes</tissue>
    </source>
</reference>
<dbReference type="AlphaFoldDB" id="A0AAD7ZAV8"/>
<proteinExistence type="predicted"/>
<keyword evidence="1" id="KW-0472">Membrane</keyword>
<sequence>IPPTKTEVPIQHITMGVYPLAHHIFKVLNIFLCQLFLFFFFFLESFQRKER</sequence>
<protein>
    <submittedName>
        <fullName evidence="2">Uncharacterized protein</fullName>
    </submittedName>
</protein>
<feature type="non-terminal residue" evidence="2">
    <location>
        <position position="51"/>
    </location>
</feature>
<keyword evidence="3" id="KW-1185">Reference proteome</keyword>